<protein>
    <recommendedName>
        <fullName evidence="2">Transcription and mRNA export factor SUS1</fullName>
    </recommendedName>
</protein>
<dbReference type="GO" id="GO:0005654">
    <property type="term" value="C:nucleoplasm"/>
    <property type="evidence" value="ECO:0007669"/>
    <property type="project" value="UniProtKB-SubCell"/>
</dbReference>
<evidence type="ECO:0000256" key="1">
    <source>
        <dbReference type="ARBA" id="ARBA00023010"/>
    </source>
</evidence>
<evidence type="ECO:0000313" key="4">
    <source>
        <dbReference type="Proteomes" id="UP000649328"/>
    </source>
</evidence>
<keyword evidence="2" id="KW-0963">Cytoplasm</keyword>
<proteinExistence type="inferred from homology"/>
<keyword evidence="1 2" id="KW-0811">Translocation</keyword>
<keyword evidence="2" id="KW-0805">Transcription regulation</keyword>
<dbReference type="HAMAP" id="MF_03046">
    <property type="entry name" value="ENY2_Sus1"/>
    <property type="match status" value="1"/>
</dbReference>
<comment type="function">
    <text evidence="2">Involved in mRNA export coupled transcription activation by association with both the TREX-2 and the SAGA complexes. At the promoters, SAGA is required for recruitment of the basal transcription machinery. It influences RNA polymerase II transcriptional activity through different activities such as TBP interaction and promoter selectivity, interaction with transcription activators, and chromatin modification through histone acetylation and deubiquitination. Within the SAGA complex, participates to a subcomplex required for deubiquitination of H2B and for the maintenance of steady-state H3 methylation levels. The TREX-2 complex functions in docking export-competent ribonucleoprotein particles (mRNPs) to the nuclear entrance of the nuclear pore complex (nuclear basket). TREX-2 participates in mRNA export and accurate chromatin positioning in the nucleus by tethering genes to the nuclear periphery. May also be involved in cytoplasmic mRNA decay by interaction with components of P-bodies.</text>
</comment>
<dbReference type="Pfam" id="PF10163">
    <property type="entry name" value="EnY2"/>
    <property type="match status" value="1"/>
</dbReference>
<keyword evidence="2" id="KW-0010">Activator</keyword>
<keyword evidence="2" id="KW-0509">mRNA transport</keyword>
<accession>A0A8H7GT58</accession>
<keyword evidence="2" id="KW-0156">Chromatin regulator</keyword>
<dbReference type="InterPro" id="IPR018783">
    <property type="entry name" value="TF_ENY2"/>
</dbReference>
<dbReference type="GO" id="GO:0006325">
    <property type="term" value="P:chromatin organization"/>
    <property type="evidence" value="ECO:0007669"/>
    <property type="project" value="UniProtKB-KW"/>
</dbReference>
<keyword evidence="4" id="KW-1185">Reference proteome</keyword>
<dbReference type="Gene3D" id="1.10.246.140">
    <property type="match status" value="1"/>
</dbReference>
<dbReference type="GO" id="GO:0003713">
    <property type="term" value="F:transcription coactivator activity"/>
    <property type="evidence" value="ECO:0007669"/>
    <property type="project" value="UniProtKB-UniRule"/>
</dbReference>
<comment type="subunit">
    <text evidence="2">Component of the nuclear pore complex (NPC)-associated TREX-2 complex (transcription and export complex 2), composed of at least SUS1, SAC3, THP1, SEM1, and CDC31. TREX-2 contains 2 SUS1 chains. The TREX-2 complex interacts with the nucleoporin NUP1. Component of the 1.8 MDa SAGA transcription coactivator-HAT complex. SAGA is built of 5 distinct domains with specialized functions. Within the SAGA complex, SUS1, SGF11, SGF73 and UBP8 form an additional subcomplex of SAGA called the DUB module (deubiquitination module). Interacts directly with THP1, SAC3, SGF11, and with the RNA polymerase II.</text>
</comment>
<comment type="similarity">
    <text evidence="2">Belongs to the ENY2 family.</text>
</comment>
<organism evidence="3 4">
    <name type="scientific">Metschnikowia pulcherrima</name>
    <dbReference type="NCBI Taxonomy" id="27326"/>
    <lineage>
        <taxon>Eukaryota</taxon>
        <taxon>Fungi</taxon>
        <taxon>Dikarya</taxon>
        <taxon>Ascomycota</taxon>
        <taxon>Saccharomycotina</taxon>
        <taxon>Pichiomycetes</taxon>
        <taxon>Metschnikowiaceae</taxon>
        <taxon>Metschnikowia</taxon>
    </lineage>
</organism>
<dbReference type="GO" id="GO:0006368">
    <property type="term" value="P:transcription elongation by RNA polymerase II"/>
    <property type="evidence" value="ECO:0007669"/>
    <property type="project" value="UniProtKB-UniRule"/>
</dbReference>
<gene>
    <name evidence="2" type="primary">SUS1</name>
    <name evidence="3" type="ORF">HF325_002921</name>
</gene>
<keyword evidence="2" id="KW-0653">Protein transport</keyword>
<dbReference type="GO" id="GO:0070390">
    <property type="term" value="C:transcription export complex 2"/>
    <property type="evidence" value="ECO:0007669"/>
    <property type="project" value="UniProtKB-UniRule"/>
</dbReference>
<dbReference type="PANTHER" id="PTHR12514">
    <property type="entry name" value="ENHANCER OF YELLOW 2 TRANSCRIPTION FACTOR"/>
    <property type="match status" value="1"/>
</dbReference>
<sequence>MADELELIKAQIQRHLVDLGNYDVISKRLKLQLYESGWLDDVTQLATKELERQPRENPVNFDELFATLKPEAEKLVPPQVKEDTLQKLKAYLDDVIQ</sequence>
<dbReference type="EMBL" id="JACBPP010000004">
    <property type="protein sequence ID" value="KAF8001956.1"/>
    <property type="molecule type" value="Genomic_DNA"/>
</dbReference>
<dbReference type="GO" id="GO:0006406">
    <property type="term" value="P:mRNA export from nucleus"/>
    <property type="evidence" value="ECO:0007669"/>
    <property type="project" value="UniProtKB-UniRule"/>
</dbReference>
<name>A0A8H7GT58_9ASCO</name>
<dbReference type="GO" id="GO:0000932">
    <property type="term" value="C:P-body"/>
    <property type="evidence" value="ECO:0007669"/>
    <property type="project" value="UniProtKB-SubCell"/>
</dbReference>
<dbReference type="GO" id="GO:0005643">
    <property type="term" value="C:nuclear pore"/>
    <property type="evidence" value="ECO:0007669"/>
    <property type="project" value="UniProtKB-UniRule"/>
</dbReference>
<dbReference type="Proteomes" id="UP000649328">
    <property type="component" value="Unassembled WGS sequence"/>
</dbReference>
<dbReference type="AlphaFoldDB" id="A0A8H7GT58"/>
<keyword evidence="2" id="KW-0539">Nucleus</keyword>
<evidence type="ECO:0000256" key="2">
    <source>
        <dbReference type="HAMAP-Rule" id="MF_03046"/>
    </source>
</evidence>
<dbReference type="InterPro" id="IPR038212">
    <property type="entry name" value="TF_EnY2_sf"/>
</dbReference>
<evidence type="ECO:0000313" key="3">
    <source>
        <dbReference type="EMBL" id="KAF8001956.1"/>
    </source>
</evidence>
<dbReference type="GO" id="GO:0015031">
    <property type="term" value="P:protein transport"/>
    <property type="evidence" value="ECO:0007669"/>
    <property type="project" value="UniProtKB-KW"/>
</dbReference>
<dbReference type="OrthoDB" id="6221744at2759"/>
<reference evidence="3" key="1">
    <citation type="submission" date="2020-10" db="EMBL/GenBank/DDBJ databases">
        <title>The Whole-Genome Sequence of Metschnikowia persimmonesis, a Novel Endophytic Yeast Species Isolated from Medicinal Plant Diospyros kaki Thumb.</title>
        <authorList>
            <person name="Rahmat E."/>
            <person name="Kang Y."/>
        </authorList>
    </citation>
    <scope>NUCLEOTIDE SEQUENCE</scope>
    <source>
        <strain evidence="3">KIOM G15050</strain>
    </source>
</reference>
<comment type="subcellular location">
    <subcellularLocation>
        <location evidence="2">Nucleus</location>
        <location evidence="2">Nucleoplasm</location>
    </subcellularLocation>
    <subcellularLocation>
        <location evidence="2">Cytoplasm</location>
        <location evidence="2">P-body</location>
    </subcellularLocation>
</comment>
<keyword evidence="2" id="KW-0813">Transport</keyword>
<comment type="caution">
    <text evidence="3">The sequence shown here is derived from an EMBL/GenBank/DDBJ whole genome shotgun (WGS) entry which is preliminary data.</text>
</comment>
<dbReference type="GO" id="GO:0071819">
    <property type="term" value="C:DUBm complex"/>
    <property type="evidence" value="ECO:0007669"/>
    <property type="project" value="UniProtKB-UniRule"/>
</dbReference>
<dbReference type="GO" id="GO:0000124">
    <property type="term" value="C:SAGA complex"/>
    <property type="evidence" value="ECO:0007669"/>
    <property type="project" value="UniProtKB-UniRule"/>
</dbReference>
<keyword evidence="2" id="KW-0804">Transcription</keyword>